<accession>A0A858MSY3</accession>
<evidence type="ECO:0000313" key="1">
    <source>
        <dbReference type="EMBL" id="QIW87709.1"/>
    </source>
</evidence>
<proteinExistence type="predicted"/>
<organism evidence="1 2">
    <name type="scientific">Agrobacterium phage OLIVR5</name>
    <dbReference type="NCBI Taxonomy" id="2723773"/>
    <lineage>
        <taxon>Viruses</taxon>
        <taxon>Duplodnaviria</taxon>
        <taxon>Heunggongvirae</taxon>
        <taxon>Uroviricota</taxon>
        <taxon>Caudoviricetes</taxon>
        <taxon>Pootjesviridae</taxon>
        <taxon>Heverleevirus</taxon>
        <taxon>Heverleevirus OLIVR5</taxon>
    </lineage>
</organism>
<reference evidence="1 2" key="1">
    <citation type="submission" date="2020-03" db="EMBL/GenBank/DDBJ databases">
        <authorList>
            <person name="Holtappels D."/>
            <person name="Bomans J.P.J."/>
            <person name="Lavigne R."/>
            <person name="Wagemans J."/>
        </authorList>
    </citation>
    <scope>NUCLEOTIDE SEQUENCE [LARGE SCALE GENOMIC DNA]</scope>
    <source>
        <strain evidence="1 2">OLIVR5</strain>
    </source>
</reference>
<protein>
    <submittedName>
        <fullName evidence="1">Uncharacterized protein</fullName>
    </submittedName>
</protein>
<evidence type="ECO:0000313" key="2">
    <source>
        <dbReference type="Proteomes" id="UP000671873"/>
    </source>
</evidence>
<dbReference type="Proteomes" id="UP000671873">
    <property type="component" value="Segment"/>
</dbReference>
<keyword evidence="2" id="KW-1185">Reference proteome</keyword>
<sequence length="319" mass="36103">MTAPKTQTHRASLIGIELKEPSSTKTFLNVSIDTSSKCSRKTSELTAAILHLSIVHCDGILPESFVHGIRGNSDRRSPARACRVYRIFHRELDVRAETSLVTSLVVIVKANEFVSEIHPGIPNIVIFLDREFEPDFALFENHLQSFVQVVRELLQISEEIVDLIKGDIHAENFDNVLQRNKRGHMTFKILVFHHFFLSVEFHGIYSHGDSRFRDVSCTLMTNAYRCVRVEFVRLLLGLFFRICFDAERSSSYYGHPDSIGVHFFLAAIPSRIACFWASDIGPRFLPLFFFPASASFAEVTALSASDFAAIVARRFAIDS</sequence>
<gene>
    <name evidence="1" type="ORF">Ab1vBOLIVR5_gp61</name>
</gene>
<name>A0A858MSY3_9CAUD</name>
<dbReference type="EMBL" id="MT234342">
    <property type="protein sequence ID" value="QIW87709.1"/>
    <property type="molecule type" value="Genomic_DNA"/>
</dbReference>